<evidence type="ECO:0000313" key="1">
    <source>
        <dbReference type="EMBL" id="CAI9974035.1"/>
    </source>
</evidence>
<keyword evidence="3" id="KW-1185">Reference proteome</keyword>
<reference evidence="1" key="1">
    <citation type="submission" date="2023-06" db="EMBL/GenBank/DDBJ databases">
        <authorList>
            <person name="Kurt Z."/>
        </authorList>
    </citation>
    <scope>NUCLEOTIDE SEQUENCE</scope>
</reference>
<accession>A0AA86UW08</accession>
<name>A0AA86UW08_9EUKA</name>
<dbReference type="EMBL" id="CAXDID020000616">
    <property type="protein sequence ID" value="CAL6106776.1"/>
    <property type="molecule type" value="Genomic_DNA"/>
</dbReference>
<dbReference type="EMBL" id="CATOUU010001130">
    <property type="protein sequence ID" value="CAI9974035.1"/>
    <property type="molecule type" value="Genomic_DNA"/>
</dbReference>
<dbReference type="AlphaFoldDB" id="A0AA86UW08"/>
<evidence type="ECO:0000313" key="2">
    <source>
        <dbReference type="EMBL" id="CAL6106776.1"/>
    </source>
</evidence>
<comment type="caution">
    <text evidence="1">The sequence shown here is derived from an EMBL/GenBank/DDBJ whole genome shotgun (WGS) entry which is preliminary data.</text>
</comment>
<reference evidence="2 3" key="2">
    <citation type="submission" date="2024-07" db="EMBL/GenBank/DDBJ databases">
        <authorList>
            <person name="Akdeniz Z."/>
        </authorList>
    </citation>
    <scope>NUCLEOTIDE SEQUENCE [LARGE SCALE GENOMIC DNA]</scope>
</reference>
<gene>
    <name evidence="1" type="ORF">HINF_LOCUS61680</name>
    <name evidence="2" type="ORF">HINF_LOCUS73939</name>
</gene>
<sequence>MFSPNQNHKNSTELYCTFQDIKFDTCYEIVFVVDGKSNGTNFLIQIQRYKQTRLIDFRSVFKWNANTDKDECAIFKQIDYGNIQPKQQWWFSHSIGKHTLVSCSSSFTSAGSLRQISNGAALTLRFWTLTSLARAQQAALTWLQAPL</sequence>
<dbReference type="Proteomes" id="UP001642409">
    <property type="component" value="Unassembled WGS sequence"/>
</dbReference>
<evidence type="ECO:0000313" key="3">
    <source>
        <dbReference type="Proteomes" id="UP001642409"/>
    </source>
</evidence>
<organism evidence="1">
    <name type="scientific">Hexamita inflata</name>
    <dbReference type="NCBI Taxonomy" id="28002"/>
    <lineage>
        <taxon>Eukaryota</taxon>
        <taxon>Metamonada</taxon>
        <taxon>Diplomonadida</taxon>
        <taxon>Hexamitidae</taxon>
        <taxon>Hexamitinae</taxon>
        <taxon>Hexamita</taxon>
    </lineage>
</organism>
<protein>
    <submittedName>
        <fullName evidence="2">Hypothetical_protein</fullName>
    </submittedName>
</protein>
<proteinExistence type="predicted"/>